<sequence length="459" mass="53318">MIYPAVVVAFGAKLLLLSWLNSFSSDVLDNFVELSTPITSFKSLREGLFLLNSNGNSTGLFRISNDLNIYDGGNVHIPPILLHLLKHFDTLPWLNFIYCVLDSLMVLMFININLKFKQHCINFYSKIYKKLIFLNTDNNNIYNPNLLSTNSTRFNLILILIYCFNPLNLVSLLSKSSIIFSNFFLTLSIYSIVNLSSYESLSLIISTISLSISAYLSYNTLFLIIPLLSIFGTKKFKTLFIFLLSCSSLLLISYYLNQCNLNFLDSTYGMIILFKKIQPNIGLWWYFFIEIFKFFNDFFIGVFNIYNFIFIIPITIRFSKDKENKIEKIYSFILIFGIITLTKSYLTIIDFNFVLNLLAILLLNIPLLINYLKFPIVSILIIIHSIILSPIFYYLWIFNGSGNSNFFYAINLVFSIGFTSILTDLVWSYLSLEYLIENKLDSKDEFTSFDQVKYRLIQY</sequence>
<accession>A0A1D2VLP4</accession>
<keyword evidence="10" id="KW-0732">Signal</keyword>
<evidence type="ECO:0000256" key="3">
    <source>
        <dbReference type="ARBA" id="ARBA00010026"/>
    </source>
</evidence>
<keyword evidence="8 9" id="KW-0472">Membrane</keyword>
<dbReference type="EMBL" id="KV454477">
    <property type="protein sequence ID" value="ODV62522.1"/>
    <property type="molecule type" value="Genomic_DNA"/>
</dbReference>
<feature type="transmembrane region" description="Helical" evidence="9">
    <location>
        <begin position="294"/>
        <end position="316"/>
    </location>
</feature>
<comment type="pathway">
    <text evidence="2">Glycolipid biosynthesis; glycosylphosphatidylinositol-anchor biosynthesis.</text>
</comment>
<proteinExistence type="inferred from homology"/>
<feature type="transmembrane region" description="Helical" evidence="9">
    <location>
        <begin position="179"/>
        <end position="198"/>
    </location>
</feature>
<evidence type="ECO:0000313" key="11">
    <source>
        <dbReference type="EMBL" id="ODV62522.1"/>
    </source>
</evidence>
<dbReference type="Pfam" id="PF06728">
    <property type="entry name" value="PIG-U"/>
    <property type="match status" value="1"/>
</dbReference>
<evidence type="ECO:0000256" key="10">
    <source>
        <dbReference type="SAM" id="SignalP"/>
    </source>
</evidence>
<dbReference type="GO" id="GO:0006506">
    <property type="term" value="P:GPI anchor biosynthetic process"/>
    <property type="evidence" value="ECO:0007669"/>
    <property type="project" value="UniProtKB-UniPathway"/>
</dbReference>
<dbReference type="STRING" id="1344418.A0A1D2VLP4"/>
<dbReference type="GO" id="GO:0042765">
    <property type="term" value="C:GPI-anchor transamidase complex"/>
    <property type="evidence" value="ECO:0007669"/>
    <property type="project" value="EnsemblFungi"/>
</dbReference>
<feature type="transmembrane region" description="Helical" evidence="9">
    <location>
        <begin position="351"/>
        <end position="369"/>
    </location>
</feature>
<gene>
    <name evidence="11" type="ORF">ASCRUDRAFT_7079</name>
</gene>
<dbReference type="UniPathway" id="UPA00196"/>
<keyword evidence="6" id="KW-0256">Endoplasmic reticulum</keyword>
<comment type="subcellular location">
    <subcellularLocation>
        <location evidence="1">Endoplasmic reticulum membrane</location>
        <topology evidence="1">Multi-pass membrane protein</topology>
    </subcellularLocation>
</comment>
<feature type="transmembrane region" description="Helical" evidence="9">
    <location>
        <begin position="93"/>
        <end position="114"/>
    </location>
</feature>
<feature type="transmembrane region" description="Helical" evidence="9">
    <location>
        <begin position="238"/>
        <end position="256"/>
    </location>
</feature>
<organism evidence="11 12">
    <name type="scientific">Ascoidea rubescens DSM 1968</name>
    <dbReference type="NCBI Taxonomy" id="1344418"/>
    <lineage>
        <taxon>Eukaryota</taxon>
        <taxon>Fungi</taxon>
        <taxon>Dikarya</taxon>
        <taxon>Ascomycota</taxon>
        <taxon>Saccharomycotina</taxon>
        <taxon>Saccharomycetes</taxon>
        <taxon>Ascoideaceae</taxon>
        <taxon>Ascoidea</taxon>
    </lineage>
</organism>
<dbReference type="FunCoup" id="A0A1D2VLP4">
    <property type="interactions" value="670"/>
</dbReference>
<keyword evidence="4" id="KW-0337">GPI-anchor biosynthesis</keyword>
<feature type="transmembrane region" description="Helical" evidence="9">
    <location>
        <begin position="328"/>
        <end position="345"/>
    </location>
</feature>
<feature type="signal peptide" evidence="10">
    <location>
        <begin position="1"/>
        <end position="24"/>
    </location>
</feature>
<feature type="transmembrane region" description="Helical" evidence="9">
    <location>
        <begin position="268"/>
        <end position="288"/>
    </location>
</feature>
<name>A0A1D2VLP4_9ASCO</name>
<keyword evidence="7 9" id="KW-1133">Transmembrane helix</keyword>
<dbReference type="PANTHER" id="PTHR13121">
    <property type="entry name" value="GPI TRANSAMIDASE COMPONENT PIG-U"/>
    <property type="match status" value="1"/>
</dbReference>
<evidence type="ECO:0000256" key="8">
    <source>
        <dbReference type="ARBA" id="ARBA00023136"/>
    </source>
</evidence>
<dbReference type="InterPro" id="IPR009600">
    <property type="entry name" value="PIG-U"/>
</dbReference>
<dbReference type="OrthoDB" id="549017at2759"/>
<evidence type="ECO:0000256" key="1">
    <source>
        <dbReference type="ARBA" id="ARBA00004477"/>
    </source>
</evidence>
<evidence type="ECO:0000256" key="7">
    <source>
        <dbReference type="ARBA" id="ARBA00022989"/>
    </source>
</evidence>
<reference evidence="12" key="1">
    <citation type="submission" date="2016-05" db="EMBL/GenBank/DDBJ databases">
        <title>Comparative genomics of biotechnologically important yeasts.</title>
        <authorList>
            <consortium name="DOE Joint Genome Institute"/>
            <person name="Riley R."/>
            <person name="Haridas S."/>
            <person name="Wolfe K.H."/>
            <person name="Lopes M.R."/>
            <person name="Hittinger C.T."/>
            <person name="Goker M."/>
            <person name="Salamov A."/>
            <person name="Wisecaver J."/>
            <person name="Long T.M."/>
            <person name="Aerts A.L."/>
            <person name="Barry K."/>
            <person name="Choi C."/>
            <person name="Clum A."/>
            <person name="Coughlan A.Y."/>
            <person name="Deshpande S."/>
            <person name="Douglass A.P."/>
            <person name="Hanson S.J."/>
            <person name="Klenk H.-P."/>
            <person name="Labutti K."/>
            <person name="Lapidus A."/>
            <person name="Lindquist E."/>
            <person name="Lipzen A."/>
            <person name="Meier-Kolthoff J.P."/>
            <person name="Ohm R.A."/>
            <person name="Otillar R.P."/>
            <person name="Pangilinan J."/>
            <person name="Peng Y."/>
            <person name="Rokas A."/>
            <person name="Rosa C.A."/>
            <person name="Scheuner C."/>
            <person name="Sibirny A.A."/>
            <person name="Slot J.C."/>
            <person name="Stielow J.B."/>
            <person name="Sun H."/>
            <person name="Kurtzman C.P."/>
            <person name="Blackwell M."/>
            <person name="Grigoriev I.V."/>
            <person name="Jeffries T.W."/>
        </authorList>
    </citation>
    <scope>NUCLEOTIDE SEQUENCE [LARGE SCALE GENOMIC DNA]</scope>
    <source>
        <strain evidence="12">DSM 1968</strain>
    </source>
</reference>
<dbReference type="Proteomes" id="UP000095038">
    <property type="component" value="Unassembled WGS sequence"/>
</dbReference>
<protein>
    <submittedName>
        <fullName evidence="11">PIG-U-domain-containing protein</fullName>
    </submittedName>
</protein>
<dbReference type="PANTHER" id="PTHR13121:SF0">
    <property type="entry name" value="PHOSPHATIDYLINOSITOL GLYCAN ANCHOR BIOSYNTHESIS CLASS U PROTEIN"/>
    <property type="match status" value="1"/>
</dbReference>
<dbReference type="InParanoid" id="A0A1D2VLP4"/>
<evidence type="ECO:0000256" key="2">
    <source>
        <dbReference type="ARBA" id="ARBA00004687"/>
    </source>
</evidence>
<keyword evidence="5 9" id="KW-0812">Transmembrane</keyword>
<comment type="similarity">
    <text evidence="3">Belongs to the PIGU family.</text>
</comment>
<feature type="chain" id="PRO_5008910509" evidence="10">
    <location>
        <begin position="25"/>
        <end position="459"/>
    </location>
</feature>
<dbReference type="GeneID" id="30965473"/>
<evidence type="ECO:0000256" key="6">
    <source>
        <dbReference type="ARBA" id="ARBA00022824"/>
    </source>
</evidence>
<dbReference type="AlphaFoldDB" id="A0A1D2VLP4"/>
<feature type="transmembrane region" description="Helical" evidence="9">
    <location>
        <begin position="376"/>
        <end position="396"/>
    </location>
</feature>
<evidence type="ECO:0000313" key="12">
    <source>
        <dbReference type="Proteomes" id="UP000095038"/>
    </source>
</evidence>
<evidence type="ECO:0000256" key="9">
    <source>
        <dbReference type="SAM" id="Phobius"/>
    </source>
</evidence>
<evidence type="ECO:0000256" key="4">
    <source>
        <dbReference type="ARBA" id="ARBA00022502"/>
    </source>
</evidence>
<feature type="transmembrane region" description="Helical" evidence="9">
    <location>
        <begin position="210"/>
        <end position="232"/>
    </location>
</feature>
<dbReference type="GO" id="GO:0016255">
    <property type="term" value="P:attachment of GPI anchor to protein"/>
    <property type="evidence" value="ECO:0007669"/>
    <property type="project" value="EnsemblFungi"/>
</dbReference>
<evidence type="ECO:0000256" key="5">
    <source>
        <dbReference type="ARBA" id="ARBA00022692"/>
    </source>
</evidence>
<keyword evidence="12" id="KW-1185">Reference proteome</keyword>
<feature type="transmembrane region" description="Helical" evidence="9">
    <location>
        <begin position="408"/>
        <end position="430"/>
    </location>
</feature>
<dbReference type="RefSeq" id="XP_020048829.1">
    <property type="nucleotide sequence ID" value="XM_020191837.1"/>
</dbReference>